<comment type="caution">
    <text evidence="1">The sequence shown here is derived from an EMBL/GenBank/DDBJ whole genome shotgun (WGS) entry which is preliminary data.</text>
</comment>
<keyword evidence="2" id="KW-1185">Reference proteome</keyword>
<dbReference type="AlphaFoldDB" id="A0AA36MGR2"/>
<gene>
    <name evidence="1" type="ORF">CYNAS_LOCUS21483</name>
</gene>
<evidence type="ECO:0000313" key="1">
    <source>
        <dbReference type="EMBL" id="CAJ0609500.1"/>
    </source>
</evidence>
<name>A0AA36MGR2_CYLNA</name>
<dbReference type="EMBL" id="CATQJL010000326">
    <property type="protein sequence ID" value="CAJ0609500.1"/>
    <property type="molecule type" value="Genomic_DNA"/>
</dbReference>
<proteinExistence type="predicted"/>
<reference evidence="1" key="1">
    <citation type="submission" date="2023-07" db="EMBL/GenBank/DDBJ databases">
        <authorList>
            <consortium name="CYATHOMIX"/>
        </authorList>
    </citation>
    <scope>NUCLEOTIDE SEQUENCE</scope>
    <source>
        <strain evidence="1">N/A</strain>
    </source>
</reference>
<feature type="non-terminal residue" evidence="1">
    <location>
        <position position="1"/>
    </location>
</feature>
<sequence>WKSPFSTFSCPLSCNFRISERNKLRNPSNRLVPGPGGKVIREHVREKGAGVQAKRPRGSADAVAPDSATDKLCTYGDVNGANCIASCTVIRAYW</sequence>
<dbReference type="Proteomes" id="UP001176961">
    <property type="component" value="Unassembled WGS sequence"/>
</dbReference>
<evidence type="ECO:0000313" key="2">
    <source>
        <dbReference type="Proteomes" id="UP001176961"/>
    </source>
</evidence>
<accession>A0AA36MGR2</accession>
<organism evidence="1 2">
    <name type="scientific">Cylicocyclus nassatus</name>
    <name type="common">Nematode worm</name>
    <dbReference type="NCBI Taxonomy" id="53992"/>
    <lineage>
        <taxon>Eukaryota</taxon>
        <taxon>Metazoa</taxon>
        <taxon>Ecdysozoa</taxon>
        <taxon>Nematoda</taxon>
        <taxon>Chromadorea</taxon>
        <taxon>Rhabditida</taxon>
        <taxon>Rhabditina</taxon>
        <taxon>Rhabditomorpha</taxon>
        <taxon>Strongyloidea</taxon>
        <taxon>Strongylidae</taxon>
        <taxon>Cylicocyclus</taxon>
    </lineage>
</organism>
<protein>
    <submittedName>
        <fullName evidence="1">Uncharacterized protein</fullName>
    </submittedName>
</protein>